<sequence>MPSASDVKAGNETDFLLQRQQQQEEKPQDRHETYAAESDEEGKEESSLCEDACEDDNDDASSVDGEDEEEETTVPFATDEEANEARAVGIAHYNNQRYEDALDIQYRVVRHFEKKYGATAPICGVYFLDYGLSQLRVLQSKAPWRRRCSHLIKMLLKPVLLTLMLPVYAFRNKNRKKGRRILKYSFTLQRCITALRSFRWNVRTLTVH</sequence>
<protein>
    <submittedName>
        <fullName evidence="2">Uncharacterized protein</fullName>
    </submittedName>
</protein>
<feature type="compositionally biased region" description="Acidic residues" evidence="1">
    <location>
        <begin position="37"/>
        <end position="81"/>
    </location>
</feature>
<organism evidence="2 3">
    <name type="scientific">Trypanosoma cruzi marinkellei</name>
    <dbReference type="NCBI Taxonomy" id="85056"/>
    <lineage>
        <taxon>Eukaryota</taxon>
        <taxon>Discoba</taxon>
        <taxon>Euglenozoa</taxon>
        <taxon>Kinetoplastea</taxon>
        <taxon>Metakinetoplastina</taxon>
        <taxon>Trypanosomatida</taxon>
        <taxon>Trypanosomatidae</taxon>
        <taxon>Trypanosoma</taxon>
        <taxon>Schizotrypanum</taxon>
    </lineage>
</organism>
<feature type="region of interest" description="Disordered" evidence="1">
    <location>
        <begin position="1"/>
        <end position="81"/>
    </location>
</feature>
<evidence type="ECO:0000313" key="2">
    <source>
        <dbReference type="EMBL" id="EKF29092.1"/>
    </source>
</evidence>
<dbReference type="EMBL" id="AHKC01014112">
    <property type="protein sequence ID" value="EKF29092.1"/>
    <property type="molecule type" value="Genomic_DNA"/>
</dbReference>
<reference evidence="2 3" key="1">
    <citation type="journal article" date="2012" name="BMC Genomics">
        <title>Comparative genomic analysis of human infective Trypanosoma cruzi lineages with the bat-restricted subspecies T. cruzi marinkellei.</title>
        <authorList>
            <person name="Franzen O."/>
            <person name="Talavera-Lopez C."/>
            <person name="Ochaya S."/>
            <person name="Butler C.E."/>
            <person name="Messenger L.A."/>
            <person name="Lewis M.D."/>
            <person name="Llewellyn M.S."/>
            <person name="Marinkelle C.J."/>
            <person name="Tyler K.M."/>
            <person name="Miles M.A."/>
            <person name="Andersson B."/>
        </authorList>
    </citation>
    <scope>NUCLEOTIDE SEQUENCE [LARGE SCALE GENOMIC DNA]</scope>
    <source>
        <strain evidence="2 3">B7</strain>
    </source>
</reference>
<name>K2NJP0_TRYCR</name>
<dbReference type="Proteomes" id="UP000007350">
    <property type="component" value="Unassembled WGS sequence"/>
</dbReference>
<keyword evidence="3" id="KW-1185">Reference proteome</keyword>
<comment type="caution">
    <text evidence="2">The sequence shown here is derived from an EMBL/GenBank/DDBJ whole genome shotgun (WGS) entry which is preliminary data.</text>
</comment>
<evidence type="ECO:0000313" key="3">
    <source>
        <dbReference type="Proteomes" id="UP000007350"/>
    </source>
</evidence>
<feature type="compositionally biased region" description="Basic and acidic residues" evidence="1">
    <location>
        <begin position="22"/>
        <end position="34"/>
    </location>
</feature>
<gene>
    <name evidence="2" type="ORF">MOQ_007138</name>
</gene>
<proteinExistence type="predicted"/>
<accession>K2NJP0</accession>
<dbReference type="AlphaFoldDB" id="K2NJP0"/>
<evidence type="ECO:0000256" key="1">
    <source>
        <dbReference type="SAM" id="MobiDB-lite"/>
    </source>
</evidence>